<organism evidence="15 21">
    <name type="scientific">Aphanomyces astaci</name>
    <name type="common">Crayfish plague agent</name>
    <dbReference type="NCBI Taxonomy" id="112090"/>
    <lineage>
        <taxon>Eukaryota</taxon>
        <taxon>Sar</taxon>
        <taxon>Stramenopiles</taxon>
        <taxon>Oomycota</taxon>
        <taxon>Saprolegniomycetes</taxon>
        <taxon>Saprolegniales</taxon>
        <taxon>Verrucalvaceae</taxon>
        <taxon>Aphanomyces</taxon>
    </lineage>
</organism>
<dbReference type="SUPFAM" id="SSF51905">
    <property type="entry name" value="FAD/NAD(P)-binding domain"/>
    <property type="match status" value="2"/>
</dbReference>
<dbReference type="InterPro" id="IPR036188">
    <property type="entry name" value="FAD/NAD-bd_sf"/>
</dbReference>
<dbReference type="VEuPathDB" id="FungiDB:H257_00410"/>
<accession>A0A397DQP4</accession>
<feature type="region of interest" description="Disordered" evidence="11">
    <location>
        <begin position="1"/>
        <end position="21"/>
    </location>
</feature>
<evidence type="ECO:0000256" key="1">
    <source>
        <dbReference type="ARBA" id="ARBA00001974"/>
    </source>
</evidence>
<dbReference type="EMBL" id="QUTF01017621">
    <property type="protein sequence ID" value="RHZ03989.1"/>
    <property type="molecule type" value="Genomic_DNA"/>
</dbReference>
<name>A0A397DQP4_APHAT</name>
<evidence type="ECO:0000256" key="3">
    <source>
        <dbReference type="ARBA" id="ARBA00007588"/>
    </source>
</evidence>
<evidence type="ECO:0000313" key="21">
    <source>
        <dbReference type="Proteomes" id="UP000266643"/>
    </source>
</evidence>
<comment type="catalytic activity">
    <reaction evidence="10">
        <text>L-ornithine + NADH + O2 = N(5)-hydroxy-L-ornithine + NAD(+) + H2O</text>
        <dbReference type="Rhea" id="RHEA:41512"/>
        <dbReference type="ChEBI" id="CHEBI:15377"/>
        <dbReference type="ChEBI" id="CHEBI:15379"/>
        <dbReference type="ChEBI" id="CHEBI:46911"/>
        <dbReference type="ChEBI" id="CHEBI:57540"/>
        <dbReference type="ChEBI" id="CHEBI:57945"/>
        <dbReference type="ChEBI" id="CHEBI:78275"/>
        <dbReference type="EC" id="1.14.13.196"/>
    </reaction>
</comment>
<evidence type="ECO:0000256" key="4">
    <source>
        <dbReference type="ARBA" id="ARBA00012881"/>
    </source>
</evidence>
<evidence type="ECO:0000313" key="22">
    <source>
        <dbReference type="Proteomes" id="UP000283543"/>
    </source>
</evidence>
<comment type="similarity">
    <text evidence="3">Belongs to the lysine N(6)-hydroxylase/L-ornithine N(5)-oxygenase family.</text>
</comment>
<evidence type="ECO:0000256" key="11">
    <source>
        <dbReference type="SAM" id="MobiDB-lite"/>
    </source>
</evidence>
<dbReference type="Proteomes" id="UP000266643">
    <property type="component" value="Unassembled WGS sequence"/>
</dbReference>
<evidence type="ECO:0000313" key="17">
    <source>
        <dbReference type="EMBL" id="RHZ03989.1"/>
    </source>
</evidence>
<dbReference type="EMBL" id="QUTA01000894">
    <property type="protein sequence ID" value="RHY36664.1"/>
    <property type="molecule type" value="Genomic_DNA"/>
</dbReference>
<evidence type="ECO:0000313" key="12">
    <source>
        <dbReference type="EMBL" id="RHY35921.1"/>
    </source>
</evidence>
<dbReference type="GO" id="GO:0016491">
    <property type="term" value="F:oxidoreductase activity"/>
    <property type="evidence" value="ECO:0007669"/>
    <property type="project" value="UniProtKB-KW"/>
</dbReference>
<dbReference type="Proteomes" id="UP000266239">
    <property type="component" value="Unassembled WGS sequence"/>
</dbReference>
<feature type="compositionally biased region" description="Polar residues" evidence="11">
    <location>
        <begin position="1"/>
        <end position="10"/>
    </location>
</feature>
<dbReference type="EC" id="1.14.13.196" evidence="4"/>
<keyword evidence="6" id="KW-0274">FAD</keyword>
<dbReference type="EMBL" id="QUTE01013931">
    <property type="protein sequence ID" value="RHZ03483.1"/>
    <property type="molecule type" value="Genomic_DNA"/>
</dbReference>
<comment type="pathway">
    <text evidence="2">Siderophore biosynthesis.</text>
</comment>
<dbReference type="Proteomes" id="UP000283543">
    <property type="component" value="Unassembled WGS sequence"/>
</dbReference>
<comment type="catalytic activity">
    <reaction evidence="9">
        <text>L-ornithine + NADPH + O2 = N(5)-hydroxy-L-ornithine + NADP(+) + H2O</text>
        <dbReference type="Rhea" id="RHEA:41508"/>
        <dbReference type="ChEBI" id="CHEBI:15377"/>
        <dbReference type="ChEBI" id="CHEBI:15379"/>
        <dbReference type="ChEBI" id="CHEBI:46911"/>
        <dbReference type="ChEBI" id="CHEBI:57783"/>
        <dbReference type="ChEBI" id="CHEBI:58349"/>
        <dbReference type="ChEBI" id="CHEBI:78275"/>
        <dbReference type="EC" id="1.14.13.196"/>
    </reaction>
</comment>
<dbReference type="AlphaFoldDB" id="A0A397DQP4"/>
<comment type="caution">
    <text evidence="15">The sequence shown here is derived from an EMBL/GenBank/DDBJ whole genome shotgun (WGS) entry which is preliminary data.</text>
</comment>
<feature type="region of interest" description="Disordered" evidence="11">
    <location>
        <begin position="58"/>
        <end position="86"/>
    </location>
</feature>
<evidence type="ECO:0000313" key="15">
    <source>
        <dbReference type="EMBL" id="RHY66701.1"/>
    </source>
</evidence>
<keyword evidence="8" id="KW-0560">Oxidoreductase</keyword>
<evidence type="ECO:0000313" key="20">
    <source>
        <dbReference type="Proteomes" id="UP000266239"/>
    </source>
</evidence>
<evidence type="ECO:0000256" key="9">
    <source>
        <dbReference type="ARBA" id="ARBA00047598"/>
    </source>
</evidence>
<evidence type="ECO:0000256" key="6">
    <source>
        <dbReference type="ARBA" id="ARBA00022827"/>
    </source>
</evidence>
<protein>
    <recommendedName>
        <fullName evidence="4">L-ornithine N(5)-monooxygenase [NAD(P)H]</fullName>
        <ecNumber evidence="4">1.14.13.196</ecNumber>
    </recommendedName>
</protein>
<evidence type="ECO:0000313" key="23">
    <source>
        <dbReference type="Proteomes" id="UP000286510"/>
    </source>
</evidence>
<evidence type="ECO:0000313" key="18">
    <source>
        <dbReference type="Proteomes" id="UP000265716"/>
    </source>
</evidence>
<dbReference type="Pfam" id="PF13434">
    <property type="entry name" value="Lys_Orn_oxgnase"/>
    <property type="match status" value="1"/>
</dbReference>
<comment type="cofactor">
    <cofactor evidence="1">
        <name>FAD</name>
        <dbReference type="ChEBI" id="CHEBI:57692"/>
    </cofactor>
</comment>
<proteinExistence type="inferred from homology"/>
<evidence type="ECO:0000313" key="16">
    <source>
        <dbReference type="EMBL" id="RHZ03483.1"/>
    </source>
</evidence>
<sequence>MGQPDNASSSPTPPPSGDIAPILVIGAGPHALALVLALLEEDASSEFTERDTIHMGFWRQKLGRKKNQKGPRNQSKNLPTSSSSSSSCLRRQIRVLDPSGTWCSTWNGNFATFGISHLRSPVNVHLDPLRPEGLRDYATSTNQLKSQVSEPPPSIRFSRRNRAFTTNTSMFSENDRQFLGCPSRELFAEFQEHLIRQYGIASMVEKAAAVAIEPLDTSASPLFKVTCAGGNVIVAKHVVVAIGTQNIPRIPAWATPLWQQTPTNLIVHSSDAALHAVAYAKRMRHKRVLIVGGGLTSVHLAREVVSTWGAKHVTLVTRKPTLLVQPYDVPLEWISPLLRAKMLADFFDEDTLELKVQRIRDARRGGSVTRSALAQLHAVATPHNYHHRGNTVVTNVERIDACDDDTHLRVTLSDGSSAEEIVVDHIILATGSDIDVTKERLFDGMRHLGAPPVGGLPALDDELRWESDLNLFVMGGYAALQLGPTAGNLMGARSGANKLAELILEGVATKAAKTRHHHLRALCGKENLYDFLT</sequence>
<evidence type="ECO:0000256" key="8">
    <source>
        <dbReference type="ARBA" id="ARBA00023002"/>
    </source>
</evidence>
<reference evidence="18 19" key="1">
    <citation type="submission" date="2018-08" db="EMBL/GenBank/DDBJ databases">
        <title>Aphanomyces genome sequencing and annotation.</title>
        <authorList>
            <person name="Minardi D."/>
            <person name="Oidtmann B."/>
            <person name="Van Der Giezen M."/>
            <person name="Studholme D.J."/>
        </authorList>
    </citation>
    <scope>NUCLEOTIDE SEQUENCE [LARGE SCALE GENOMIC DNA]</scope>
    <source>
        <strain evidence="16 19">197901</strain>
        <strain evidence="15 21">D2</strain>
        <strain evidence="17 23">FDL457</strain>
        <strain evidence="12 18">SA</strain>
        <strain evidence="14 22">Si</strain>
        <strain evidence="13 20">Yx</strain>
    </source>
</reference>
<evidence type="ECO:0000313" key="14">
    <source>
        <dbReference type="EMBL" id="RHY37451.1"/>
    </source>
</evidence>
<dbReference type="Gene3D" id="3.50.50.60">
    <property type="entry name" value="FAD/NAD(P)-binding domain"/>
    <property type="match status" value="1"/>
</dbReference>
<dbReference type="EMBL" id="QUTB01011702">
    <property type="protein sequence ID" value="RHY37451.1"/>
    <property type="molecule type" value="Genomic_DNA"/>
</dbReference>
<keyword evidence="7" id="KW-0521">NADP</keyword>
<dbReference type="Proteomes" id="UP000266196">
    <property type="component" value="Unassembled WGS sequence"/>
</dbReference>
<evidence type="ECO:0000256" key="10">
    <source>
        <dbReference type="ARBA" id="ARBA00049248"/>
    </source>
</evidence>
<gene>
    <name evidence="13" type="ORF">DYB25_001358</name>
    <name evidence="17" type="ORF">DYB26_006215</name>
    <name evidence="15" type="ORF">DYB30_003167</name>
    <name evidence="16" type="ORF">DYB31_007868</name>
    <name evidence="14" type="ORF">DYB34_007696</name>
    <name evidence="12" type="ORF">DYB38_001237</name>
</gene>
<feature type="compositionally biased region" description="Polar residues" evidence="11">
    <location>
        <begin position="70"/>
        <end position="80"/>
    </location>
</feature>
<dbReference type="EMBL" id="QUTC01012694">
    <property type="protein sequence ID" value="RHY35921.1"/>
    <property type="molecule type" value="Genomic_DNA"/>
</dbReference>
<evidence type="ECO:0000313" key="19">
    <source>
        <dbReference type="Proteomes" id="UP000266196"/>
    </source>
</evidence>
<dbReference type="EMBL" id="QUTD01004668">
    <property type="protein sequence ID" value="RHY66701.1"/>
    <property type="molecule type" value="Genomic_DNA"/>
</dbReference>
<dbReference type="PANTHER" id="PTHR38663">
    <property type="match status" value="1"/>
</dbReference>
<evidence type="ECO:0000256" key="2">
    <source>
        <dbReference type="ARBA" id="ARBA00004924"/>
    </source>
</evidence>
<evidence type="ECO:0000256" key="7">
    <source>
        <dbReference type="ARBA" id="ARBA00022857"/>
    </source>
</evidence>
<keyword evidence="5" id="KW-0285">Flavoprotein</keyword>
<evidence type="ECO:0000256" key="5">
    <source>
        <dbReference type="ARBA" id="ARBA00022630"/>
    </source>
</evidence>
<evidence type="ECO:0000313" key="13">
    <source>
        <dbReference type="EMBL" id="RHY36664.1"/>
    </source>
</evidence>
<dbReference type="InterPro" id="IPR025700">
    <property type="entry name" value="Lys/Orn_oxygenase"/>
</dbReference>
<dbReference type="Proteomes" id="UP000286510">
    <property type="component" value="Unassembled WGS sequence"/>
</dbReference>
<dbReference type="PANTHER" id="PTHR38663:SF1">
    <property type="entry name" value="L-ORNITHINE N(5)-MONOOXYGENASE"/>
    <property type="match status" value="1"/>
</dbReference>
<dbReference type="Proteomes" id="UP000265716">
    <property type="component" value="Unassembled WGS sequence"/>
</dbReference>